<comment type="pathway">
    <text evidence="9">Amine and polyamine biosynthesis; betaine biosynthesis via choline pathway; betaine aldehyde from choline (cytochrome c reductase route): step 1/1.</text>
</comment>
<dbReference type="SUPFAM" id="SSF54373">
    <property type="entry name" value="FAD-linked reductases, C-terminal domain"/>
    <property type="match status" value="1"/>
</dbReference>
<feature type="domain" description="Glucose-methanol-choline oxidoreductase N-terminal" evidence="11">
    <location>
        <begin position="255"/>
        <end position="269"/>
    </location>
</feature>
<evidence type="ECO:0000259" key="11">
    <source>
        <dbReference type="PROSITE" id="PS00624"/>
    </source>
</evidence>
<dbReference type="Pfam" id="PF05199">
    <property type="entry name" value="GMC_oxred_C"/>
    <property type="match status" value="1"/>
</dbReference>
<protein>
    <recommendedName>
        <fullName evidence="6 9">Choline dehydrogenase</fullName>
        <ecNumber evidence="6 9">1.1.99.1</ecNumber>
    </recommendedName>
</protein>
<evidence type="ECO:0000256" key="6">
    <source>
        <dbReference type="NCBIfam" id="TIGR01810"/>
    </source>
</evidence>
<gene>
    <name evidence="12" type="primary">betA</name>
    <name evidence="12" type="ORF">CNF02_13020</name>
</gene>
<keyword evidence="5" id="KW-0560">Oxidoreductase</keyword>
<dbReference type="PROSITE" id="PS00623">
    <property type="entry name" value="GMC_OXRED_1"/>
    <property type="match status" value="1"/>
</dbReference>
<dbReference type="Gene3D" id="3.50.50.60">
    <property type="entry name" value="FAD/NAD(P)-binding domain"/>
    <property type="match status" value="1"/>
</dbReference>
<keyword evidence="4 7" id="KW-0274">FAD</keyword>
<evidence type="ECO:0000256" key="4">
    <source>
        <dbReference type="ARBA" id="ARBA00022827"/>
    </source>
</evidence>
<organism evidence="12 13">
    <name type="scientific">OM182 bacterium MED-G28</name>
    <dbReference type="NCBI Taxonomy" id="1986256"/>
    <lineage>
        <taxon>Bacteria</taxon>
        <taxon>Pseudomonadati</taxon>
        <taxon>Pseudomonadota</taxon>
        <taxon>Gammaproteobacteria</taxon>
        <taxon>OMG group</taxon>
        <taxon>OM182 clade</taxon>
    </lineage>
</organism>
<evidence type="ECO:0000256" key="3">
    <source>
        <dbReference type="ARBA" id="ARBA00022630"/>
    </source>
</evidence>
<dbReference type="InterPro" id="IPR007867">
    <property type="entry name" value="GMC_OxRtase_C"/>
</dbReference>
<comment type="cofactor">
    <cofactor evidence="1 7">
        <name>FAD</name>
        <dbReference type="ChEBI" id="CHEBI:57692"/>
    </cofactor>
</comment>
<dbReference type="GO" id="GO:0016020">
    <property type="term" value="C:membrane"/>
    <property type="evidence" value="ECO:0007669"/>
    <property type="project" value="TreeGrafter"/>
</dbReference>
<accession>A0A2A5W6L2</accession>
<feature type="binding site" evidence="7">
    <location>
        <position position="220"/>
    </location>
    <ligand>
        <name>FAD</name>
        <dbReference type="ChEBI" id="CHEBI:57692"/>
    </ligand>
</feature>
<evidence type="ECO:0000313" key="12">
    <source>
        <dbReference type="EMBL" id="PDH32001.1"/>
    </source>
</evidence>
<comment type="catalytic activity">
    <reaction evidence="9">
        <text>choline + A = betaine aldehyde + AH2</text>
        <dbReference type="Rhea" id="RHEA:17433"/>
        <dbReference type="ChEBI" id="CHEBI:13193"/>
        <dbReference type="ChEBI" id="CHEBI:15354"/>
        <dbReference type="ChEBI" id="CHEBI:15710"/>
        <dbReference type="ChEBI" id="CHEBI:17499"/>
        <dbReference type="EC" id="1.1.99.1"/>
    </reaction>
</comment>
<dbReference type="GO" id="GO:0008812">
    <property type="term" value="F:choline dehydrogenase activity"/>
    <property type="evidence" value="ECO:0007669"/>
    <property type="project" value="UniProtKB-UniRule"/>
</dbReference>
<evidence type="ECO:0000256" key="5">
    <source>
        <dbReference type="ARBA" id="ARBA00023002"/>
    </source>
</evidence>
<evidence type="ECO:0000256" key="8">
    <source>
        <dbReference type="RuleBase" id="RU003968"/>
    </source>
</evidence>
<dbReference type="Pfam" id="PF00732">
    <property type="entry name" value="GMC_oxred_N"/>
    <property type="match status" value="1"/>
</dbReference>
<reference evidence="12 13" key="1">
    <citation type="submission" date="2017-08" db="EMBL/GenBank/DDBJ databases">
        <title>Fine stratification of microbial communities through a metagenomic profile of the photic zone.</title>
        <authorList>
            <person name="Haro-Moreno J.M."/>
            <person name="Lopez-Perez M."/>
            <person name="De La Torre J."/>
            <person name="Picazo A."/>
            <person name="Camacho A."/>
            <person name="Rodriguez-Valera F."/>
        </authorList>
    </citation>
    <scope>NUCLEOTIDE SEQUENCE [LARGE SCALE GENOMIC DNA]</scope>
    <source>
        <strain evidence="12">MED-G28</strain>
    </source>
</reference>
<dbReference type="AlphaFoldDB" id="A0A2A5W6L2"/>
<sequence length="564" mass="62280">MDEFDYIIVGAGSAGCVLANRLSANPSHRVLLVEAGGHDRNIFVQMPTALSYPMAMDRFNWGYYSEPEPGLDGRCISCPRGKGLGGTSSINGMVYVRGNPHDFEEWESLGAEGWGYRDCLPYFKRAEAWVGGGNTYRGGDGYLGVSAGNEMRLNPLYRAFIDAGVEAGYPETKDYNGEHQEGFGPMHMTVRNGVRESTARAYLKPIMHRSNLTILTNALVHHIEFLENRAIGIRLEIGGTLKTIHFKRELLLTAGAIASPMLLQRSGIGSAESLSAFGVKTVRNLYGVGENLQDHLEVYFQFHCKEPITLNSKLNFFSKFLIGAKWLLFKKGLGATNHFESCAFIRSKKGLKSPDIQYHFLPAAMRYDGTPSIDGHGFQVHVGPNKPKSRGCVKISSADATAAPSILFNYYQHEEDIQSWRQCIRLTREIMKQPAMDKYRGAEIQPGFDVNSDADIDAWVKQNVESAYHPAGTCKMGNPGDPLAVVDKNCNVIGIENLRVVDASVFPTLPNGNINAPVIMVAEKIADVILGKESLARSDVSIKVPIEWQKRQREGTPIRKADAM</sequence>
<feature type="binding site" evidence="7">
    <location>
        <begin position="91"/>
        <end position="94"/>
    </location>
    <ligand>
        <name>FAD</name>
        <dbReference type="ChEBI" id="CHEBI:57692"/>
    </ligand>
</feature>
<dbReference type="PIRSF" id="PIRSF000137">
    <property type="entry name" value="Alcohol_oxidase"/>
    <property type="match status" value="1"/>
</dbReference>
<dbReference type="PANTHER" id="PTHR11552">
    <property type="entry name" value="GLUCOSE-METHANOL-CHOLINE GMC OXIDOREDUCTASE"/>
    <property type="match status" value="1"/>
</dbReference>
<dbReference type="PROSITE" id="PS00624">
    <property type="entry name" value="GMC_OXRED_2"/>
    <property type="match status" value="1"/>
</dbReference>
<proteinExistence type="inferred from homology"/>
<keyword evidence="3 8" id="KW-0285">Flavoprotein</keyword>
<dbReference type="EC" id="1.1.99.1" evidence="6 9"/>
<dbReference type="EMBL" id="NTJZ01000023">
    <property type="protein sequence ID" value="PDH32001.1"/>
    <property type="molecule type" value="Genomic_DNA"/>
</dbReference>
<evidence type="ECO:0000256" key="2">
    <source>
        <dbReference type="ARBA" id="ARBA00010790"/>
    </source>
</evidence>
<evidence type="ECO:0000256" key="9">
    <source>
        <dbReference type="RuleBase" id="RU003969"/>
    </source>
</evidence>
<dbReference type="InterPro" id="IPR000172">
    <property type="entry name" value="GMC_OxRdtase_N"/>
</dbReference>
<dbReference type="GO" id="GO:0050660">
    <property type="term" value="F:flavin adenine dinucleotide binding"/>
    <property type="evidence" value="ECO:0007669"/>
    <property type="project" value="InterPro"/>
</dbReference>
<comment type="similarity">
    <text evidence="2 8">Belongs to the GMC oxidoreductase family.</text>
</comment>
<evidence type="ECO:0000313" key="13">
    <source>
        <dbReference type="Proteomes" id="UP000219329"/>
    </source>
</evidence>
<dbReference type="NCBIfam" id="TIGR01810">
    <property type="entry name" value="betA"/>
    <property type="match status" value="1"/>
</dbReference>
<dbReference type="Gene3D" id="3.30.560.10">
    <property type="entry name" value="Glucose Oxidase, domain 3"/>
    <property type="match status" value="1"/>
</dbReference>
<dbReference type="UniPathway" id="UPA00529">
    <property type="reaction ID" value="UER00385"/>
</dbReference>
<evidence type="ECO:0000256" key="1">
    <source>
        <dbReference type="ARBA" id="ARBA00001974"/>
    </source>
</evidence>
<feature type="binding site" evidence="7">
    <location>
        <position position="87"/>
    </location>
    <ligand>
        <name>FAD</name>
        <dbReference type="ChEBI" id="CHEBI:57692"/>
    </ligand>
</feature>
<dbReference type="InterPro" id="IPR011533">
    <property type="entry name" value="BetA"/>
</dbReference>
<dbReference type="SUPFAM" id="SSF51905">
    <property type="entry name" value="FAD/NAD(P)-binding domain"/>
    <property type="match status" value="1"/>
</dbReference>
<feature type="domain" description="Glucose-methanol-choline oxidoreductase N-terminal" evidence="10">
    <location>
        <begin position="81"/>
        <end position="104"/>
    </location>
</feature>
<name>A0A2A5W6L2_9GAMM</name>
<dbReference type="Proteomes" id="UP000219329">
    <property type="component" value="Unassembled WGS sequence"/>
</dbReference>
<dbReference type="NCBIfam" id="NF002550">
    <property type="entry name" value="PRK02106.1"/>
    <property type="match status" value="1"/>
</dbReference>
<dbReference type="InterPro" id="IPR036188">
    <property type="entry name" value="FAD/NAD-bd_sf"/>
</dbReference>
<comment type="caution">
    <text evidence="12">The sequence shown here is derived from an EMBL/GenBank/DDBJ whole genome shotgun (WGS) entry which is preliminary data.</text>
</comment>
<dbReference type="GO" id="GO:0019285">
    <property type="term" value="P:glycine betaine biosynthetic process from choline"/>
    <property type="evidence" value="ECO:0007669"/>
    <property type="project" value="UniProtKB-UniRule"/>
</dbReference>
<evidence type="ECO:0000259" key="10">
    <source>
        <dbReference type="PROSITE" id="PS00623"/>
    </source>
</evidence>
<evidence type="ECO:0000256" key="7">
    <source>
        <dbReference type="PIRSR" id="PIRSR000137-2"/>
    </source>
</evidence>
<dbReference type="PANTHER" id="PTHR11552:SF147">
    <property type="entry name" value="CHOLINE DEHYDROGENASE, MITOCHONDRIAL"/>
    <property type="match status" value="1"/>
</dbReference>
<dbReference type="InterPro" id="IPR012132">
    <property type="entry name" value="GMC_OxRdtase"/>
</dbReference>